<dbReference type="RefSeq" id="XP_014566598.1">
    <property type="nucleotide sequence ID" value="XM_014711112.1"/>
</dbReference>
<keyword evidence="1" id="KW-0433">Leucine-rich repeat</keyword>
<reference evidence="4 5" key="1">
    <citation type="journal article" date="2011" name="J. Gen. Appl. Microbiol.">
        <title>Draft genome sequencing of the enigmatic basidiomycete Mixia osmundae.</title>
        <authorList>
            <person name="Nishida H."/>
            <person name="Nagatsuka Y."/>
            <person name="Sugiyama J."/>
        </authorList>
    </citation>
    <scope>NUCLEOTIDE SEQUENCE [LARGE SCALE GENOMIC DNA]</scope>
    <source>
        <strain evidence="5">CBS 9802 / IAM 14324 / JCM 22182 / KY 12970</strain>
    </source>
</reference>
<dbReference type="InterPro" id="IPR032675">
    <property type="entry name" value="LRR_dom_sf"/>
</dbReference>
<evidence type="ECO:0000256" key="2">
    <source>
        <dbReference type="ARBA" id="ARBA00022737"/>
    </source>
</evidence>
<dbReference type="GO" id="GO:0005737">
    <property type="term" value="C:cytoplasm"/>
    <property type="evidence" value="ECO:0007669"/>
    <property type="project" value="TreeGrafter"/>
</dbReference>
<organism evidence="4 5">
    <name type="scientific">Mixia osmundae (strain CBS 9802 / IAM 14324 / JCM 22182 / KY 12970)</name>
    <dbReference type="NCBI Taxonomy" id="764103"/>
    <lineage>
        <taxon>Eukaryota</taxon>
        <taxon>Fungi</taxon>
        <taxon>Dikarya</taxon>
        <taxon>Basidiomycota</taxon>
        <taxon>Pucciniomycotina</taxon>
        <taxon>Mixiomycetes</taxon>
        <taxon>Mixiales</taxon>
        <taxon>Mixiaceae</taxon>
        <taxon>Mixia</taxon>
    </lineage>
</organism>
<dbReference type="InParanoid" id="G7DSC8"/>
<protein>
    <recommendedName>
        <fullName evidence="6">RAM signaling network component</fullName>
    </recommendedName>
</protein>
<reference evidence="4 5" key="2">
    <citation type="journal article" date="2012" name="Open Biol.">
        <title>Characteristics of nucleosomes and linker DNA regions on the genome of the basidiomycete Mixia osmundae revealed by mono- and dinucleosome mapping.</title>
        <authorList>
            <person name="Nishida H."/>
            <person name="Kondo S."/>
            <person name="Matsumoto T."/>
            <person name="Suzuki Y."/>
            <person name="Yoshikawa H."/>
            <person name="Taylor T.D."/>
            <person name="Sugiyama J."/>
        </authorList>
    </citation>
    <scope>NUCLEOTIDE SEQUENCE [LARGE SCALE GENOMIC DNA]</scope>
    <source>
        <strain evidence="5">CBS 9802 / IAM 14324 / JCM 22182 / KY 12970</strain>
    </source>
</reference>
<accession>G7DSC8</accession>
<dbReference type="PANTHER" id="PTHR48051">
    <property type="match status" value="1"/>
</dbReference>
<keyword evidence="5" id="KW-1185">Reference proteome</keyword>
<sequence>MASNGVAAFESAYAARQAPRGYAAPVKVQHSASSSMSSTAETIDTPIDYQALQPPSEYGLTIKQTDEQAQYLDDTHRQLDSGANTPQAYPTRPYGGDSERTFAYPRPQASDNTLLIAGRARNLSLNDGDQTPTMVGSGPAASLQALQRQAIGLINESESEAPPTTASALLAHVLSLRKPAAQPMTPQMGRSHSAGVAVNGASKETVNDLAPRSLAMGSSMEQASHSRNISAISGTSAQSIDEDNERRARPALPRDRAKPVTGLETVDLSHSRIAEVPAEVIDVLEGTVQRLALGYNYLTALPACFVSLGTSLRYLNVRVNMLSVFPAVLCEMPSLEILDVSRNRIRKLPSNCGSLRHLKVFSISKNKIKRLPAYFAEMSQLRVLKCDHNPIEWPPAEITEIPNTSSNSDASRPTTSEAVKLDEAETMQKWLAALQSWIRDHAFEARPLSASGMANPYGHSRSDSSLSGQMLPPSSYHTRNTSPRRPGHQASGSVGYPAPPHSARSTDNASADHARFSHGRNASQSIADAHERGRPSLQSKKSLPDLRQDHAQIIDDRSMGKLNGSAHDYERERRNGHPPDLASMLREDPHARAGEPSTQRKVRHDRDGNDHLAGDRSSGIYFRRLSMLPPSSISKEVSPALLAAMDSVRGLLFALSQVYSAIRQFIVFAAHDKMPGAMSKIMATADSSMSSLINALDRFDSASRRAPPGVLLLIEVFQACQANVTAFRTLVSALAVQSKVLTSAADVRYTRTLLLMLYGATGEVSQSWQALTPFARQINVQLQQTARPPNIRKGSTGHHEIDELGEQATRPALRNRRHAGSFNVGDVRQGGTLPMSSAMPPGTTLSGLPSSAIAEDPAEAVIGHSRGQPLATPSTSSGALRDIFSHLNDMPPTPVTSHPPQTYFQSPSSFGPPPRGMSSRSGSQHELNTPESKSAAMRAPQSGGPMSIDEDFLNMVDATTAIAHTVCDMLLRTLGEEESQRPQRRVTELMTMCKSGHEATRRLRASLDVVRNPDDGYASSKWRFVVISAGSSESIKIWEDCNVFVKTVISIASLARTTSQEQPFPRNVREGLGQLAKTTSELATLLHVSSFKERRQEMRSPHAVRQDS</sequence>
<feature type="compositionally biased region" description="Polar residues" evidence="3">
    <location>
        <begin position="895"/>
        <end position="905"/>
    </location>
</feature>
<dbReference type="HOGENOM" id="CLU_006272_0_0_1"/>
<feature type="region of interest" description="Disordered" evidence="3">
    <location>
        <begin position="454"/>
        <end position="546"/>
    </location>
</feature>
<name>G7DSC8_MIXOS</name>
<dbReference type="InterPro" id="IPR001611">
    <property type="entry name" value="Leu-rich_rpt"/>
</dbReference>
<proteinExistence type="predicted"/>
<dbReference type="PANTHER" id="PTHR48051:SF1">
    <property type="entry name" value="RAS SUPPRESSOR PROTEIN 1"/>
    <property type="match status" value="1"/>
</dbReference>
<dbReference type="STRING" id="764103.G7DSC8"/>
<dbReference type="PROSITE" id="PS51450">
    <property type="entry name" value="LRR"/>
    <property type="match status" value="1"/>
</dbReference>
<feature type="region of interest" description="Disordered" evidence="3">
    <location>
        <begin position="77"/>
        <end position="105"/>
    </location>
</feature>
<dbReference type="Gene3D" id="3.80.10.10">
    <property type="entry name" value="Ribonuclease Inhibitor"/>
    <property type="match status" value="1"/>
</dbReference>
<dbReference type="InterPro" id="IPR019487">
    <property type="entry name" value="RAM_signalling_pathway_SOG2"/>
</dbReference>
<feature type="region of interest" description="Disordered" evidence="3">
    <location>
        <begin position="822"/>
        <end position="850"/>
    </location>
</feature>
<dbReference type="AlphaFoldDB" id="G7DSC8"/>
<feature type="region of interest" description="Disordered" evidence="3">
    <location>
        <begin position="884"/>
        <end position="943"/>
    </location>
</feature>
<comment type="caution">
    <text evidence="4">The sequence shown here is derived from an EMBL/GenBank/DDBJ whole genome shotgun (WGS) entry which is preliminary data.</text>
</comment>
<evidence type="ECO:0000313" key="4">
    <source>
        <dbReference type="EMBL" id="GAA93488.1"/>
    </source>
</evidence>
<dbReference type="OMA" id="VRPYLWD"/>
<evidence type="ECO:0008006" key="6">
    <source>
        <dbReference type="Google" id="ProtNLM"/>
    </source>
</evidence>
<dbReference type="Pfam" id="PF10428">
    <property type="entry name" value="SOG2"/>
    <property type="match status" value="1"/>
</dbReference>
<dbReference type="SMART" id="SM00369">
    <property type="entry name" value="LRR_TYP"/>
    <property type="match status" value="3"/>
</dbReference>
<dbReference type="Proteomes" id="UP000009131">
    <property type="component" value="Unassembled WGS sequence"/>
</dbReference>
<feature type="region of interest" description="Disordered" evidence="3">
    <location>
        <begin position="569"/>
        <end position="615"/>
    </location>
</feature>
<evidence type="ECO:0000313" key="5">
    <source>
        <dbReference type="Proteomes" id="UP000009131"/>
    </source>
</evidence>
<feature type="compositionally biased region" description="Polar residues" evidence="3">
    <location>
        <begin position="401"/>
        <end position="417"/>
    </location>
</feature>
<dbReference type="SUPFAM" id="SSF52075">
    <property type="entry name" value="Outer arm dynein light chain 1"/>
    <property type="match status" value="1"/>
</dbReference>
<feature type="region of interest" description="Disordered" evidence="3">
    <location>
        <begin position="395"/>
        <end position="417"/>
    </location>
</feature>
<feature type="compositionally biased region" description="Polar residues" evidence="3">
    <location>
        <begin position="219"/>
        <end position="239"/>
    </location>
</feature>
<dbReference type="InterPro" id="IPR003591">
    <property type="entry name" value="Leu-rich_rpt_typical-subtyp"/>
</dbReference>
<dbReference type="Pfam" id="PF13855">
    <property type="entry name" value="LRR_8"/>
    <property type="match status" value="1"/>
</dbReference>
<feature type="region of interest" description="Disordered" evidence="3">
    <location>
        <begin position="216"/>
        <end position="260"/>
    </location>
</feature>
<dbReference type="OrthoDB" id="1394818at2759"/>
<dbReference type="InterPro" id="IPR050216">
    <property type="entry name" value="LRR_domain-containing"/>
</dbReference>
<evidence type="ECO:0000256" key="1">
    <source>
        <dbReference type="ARBA" id="ARBA00022614"/>
    </source>
</evidence>
<dbReference type="EMBL" id="BABT02000007">
    <property type="protein sequence ID" value="GAA93488.1"/>
    <property type="molecule type" value="Genomic_DNA"/>
</dbReference>
<dbReference type="eggNOG" id="KOG0619">
    <property type="taxonomic scope" value="Eukaryota"/>
</dbReference>
<keyword evidence="2" id="KW-0677">Repeat</keyword>
<feature type="compositionally biased region" description="Basic and acidic residues" evidence="3">
    <location>
        <begin position="604"/>
        <end position="614"/>
    </location>
</feature>
<gene>
    <name evidence="4" type="primary">Mo00129</name>
    <name evidence="4" type="ORF">E5Q_00129</name>
</gene>
<evidence type="ECO:0000256" key="3">
    <source>
        <dbReference type="SAM" id="MobiDB-lite"/>
    </source>
</evidence>
<feature type="compositionally biased region" description="Basic and acidic residues" evidence="3">
    <location>
        <begin position="244"/>
        <end position="258"/>
    </location>
</feature>